<sequence>MNLLQLFFCAAVLFAVISASDNNAGEIKSVQRSKCATLFGKCVMKIAEKIDVDDGFKRKRVKRSFMNSGPSPCPEGHIWFSYKCWPCDKYEDTTGNKCQ</sequence>
<evidence type="ECO:0000313" key="2">
    <source>
        <dbReference type="EMBL" id="PCG64716.1"/>
    </source>
</evidence>
<dbReference type="AlphaFoldDB" id="A0A2A4IZ18"/>
<accession>A0A2A4IZ18</accession>
<proteinExistence type="predicted"/>
<gene>
    <name evidence="2" type="ORF">B5V51_10224</name>
</gene>
<keyword evidence="1" id="KW-0732">Signal</keyword>
<feature type="chain" id="PRO_5012856432" evidence="1">
    <location>
        <begin position="20"/>
        <end position="99"/>
    </location>
</feature>
<name>A0A2A4IZ18_HELVI</name>
<reference evidence="2" key="1">
    <citation type="submission" date="2017-09" db="EMBL/GenBank/DDBJ databases">
        <title>Contemporary evolution of a Lepidopteran species, Heliothis virescens, in response to modern agricultural practices.</title>
        <authorList>
            <person name="Fritz M.L."/>
            <person name="Deyonke A.M."/>
            <person name="Papanicolaou A."/>
            <person name="Micinski S."/>
            <person name="Westbrook J."/>
            <person name="Gould F."/>
        </authorList>
    </citation>
    <scope>NUCLEOTIDE SEQUENCE [LARGE SCALE GENOMIC DNA]</scope>
    <source>
        <strain evidence="2">HvINT-</strain>
        <tissue evidence="2">Whole body</tissue>
    </source>
</reference>
<protein>
    <submittedName>
        <fullName evidence="2">Uncharacterized protein</fullName>
    </submittedName>
</protein>
<evidence type="ECO:0000256" key="1">
    <source>
        <dbReference type="SAM" id="SignalP"/>
    </source>
</evidence>
<organism evidence="2">
    <name type="scientific">Heliothis virescens</name>
    <name type="common">Tobacco budworm moth</name>
    <dbReference type="NCBI Taxonomy" id="7102"/>
    <lineage>
        <taxon>Eukaryota</taxon>
        <taxon>Metazoa</taxon>
        <taxon>Ecdysozoa</taxon>
        <taxon>Arthropoda</taxon>
        <taxon>Hexapoda</taxon>
        <taxon>Insecta</taxon>
        <taxon>Pterygota</taxon>
        <taxon>Neoptera</taxon>
        <taxon>Endopterygota</taxon>
        <taxon>Lepidoptera</taxon>
        <taxon>Glossata</taxon>
        <taxon>Ditrysia</taxon>
        <taxon>Noctuoidea</taxon>
        <taxon>Noctuidae</taxon>
        <taxon>Heliothinae</taxon>
        <taxon>Heliothis</taxon>
    </lineage>
</organism>
<comment type="caution">
    <text evidence="2">The sequence shown here is derived from an EMBL/GenBank/DDBJ whole genome shotgun (WGS) entry which is preliminary data.</text>
</comment>
<dbReference type="EMBL" id="NWSH01004735">
    <property type="protein sequence ID" value="PCG64716.1"/>
    <property type="molecule type" value="Genomic_DNA"/>
</dbReference>
<feature type="signal peptide" evidence="1">
    <location>
        <begin position="1"/>
        <end position="19"/>
    </location>
</feature>